<dbReference type="GO" id="GO:0000105">
    <property type="term" value="P:L-histidine biosynthetic process"/>
    <property type="evidence" value="ECO:0007669"/>
    <property type="project" value="UniProtKB-UniPathway"/>
</dbReference>
<dbReference type="InterPro" id="IPR013115">
    <property type="entry name" value="HisG_C"/>
</dbReference>
<evidence type="ECO:0000256" key="4">
    <source>
        <dbReference type="ARBA" id="ARBA00004667"/>
    </source>
</evidence>
<feature type="non-terminal residue" evidence="20">
    <location>
        <position position="1"/>
    </location>
</feature>
<evidence type="ECO:0000259" key="18">
    <source>
        <dbReference type="Pfam" id="PF01634"/>
    </source>
</evidence>
<keyword evidence="16" id="KW-0368">Histidine biosynthesis</keyword>
<dbReference type="GO" id="GO:0005524">
    <property type="term" value="F:ATP binding"/>
    <property type="evidence" value="ECO:0007669"/>
    <property type="project" value="UniProtKB-KW"/>
</dbReference>
<dbReference type="EC" id="2.4.2.17" evidence="6"/>
<evidence type="ECO:0000256" key="8">
    <source>
        <dbReference type="ARBA" id="ARBA00022490"/>
    </source>
</evidence>
<dbReference type="GO" id="GO:0005737">
    <property type="term" value="C:cytoplasm"/>
    <property type="evidence" value="ECO:0007669"/>
    <property type="project" value="UniProtKB-SubCell"/>
</dbReference>
<dbReference type="SUPFAM" id="SSF53850">
    <property type="entry name" value="Periplasmic binding protein-like II"/>
    <property type="match status" value="1"/>
</dbReference>
<feature type="domain" description="ATP phosphoribosyltransferase catalytic" evidence="18">
    <location>
        <begin position="1"/>
        <end position="160"/>
    </location>
</feature>
<evidence type="ECO:0000256" key="5">
    <source>
        <dbReference type="ARBA" id="ARBA00007955"/>
    </source>
</evidence>
<dbReference type="UniPathway" id="UPA00031">
    <property type="reaction ID" value="UER00006"/>
</dbReference>
<keyword evidence="10" id="KW-0328">Glycosyltransferase</keyword>
<comment type="pathway">
    <text evidence="4">Amino-acid biosynthesis; L-histidine biosynthesis; L-histidine from 5-phospho-alpha-D-ribose 1-diphosphate: step 1/9.</text>
</comment>
<comment type="caution">
    <text evidence="20">The sequence shown here is derived from an EMBL/GenBank/DDBJ whole genome shotgun (WGS) entry which is preliminary data.</text>
</comment>
<evidence type="ECO:0000256" key="7">
    <source>
        <dbReference type="ARBA" id="ARBA00020998"/>
    </source>
</evidence>
<accession>X0Y7X9</accession>
<dbReference type="NCBIfam" id="TIGR03455">
    <property type="entry name" value="HisG_C-term"/>
    <property type="match status" value="1"/>
</dbReference>
<evidence type="ECO:0000256" key="15">
    <source>
        <dbReference type="ARBA" id="ARBA00022842"/>
    </source>
</evidence>
<evidence type="ECO:0000259" key="19">
    <source>
        <dbReference type="Pfam" id="PF08029"/>
    </source>
</evidence>
<comment type="catalytic activity">
    <reaction evidence="1">
        <text>1-(5-phospho-beta-D-ribosyl)-ATP + diphosphate = 5-phospho-alpha-D-ribose 1-diphosphate + ATP</text>
        <dbReference type="Rhea" id="RHEA:18473"/>
        <dbReference type="ChEBI" id="CHEBI:30616"/>
        <dbReference type="ChEBI" id="CHEBI:33019"/>
        <dbReference type="ChEBI" id="CHEBI:58017"/>
        <dbReference type="ChEBI" id="CHEBI:73183"/>
        <dbReference type="EC" id="2.4.2.17"/>
    </reaction>
</comment>
<evidence type="ECO:0000256" key="1">
    <source>
        <dbReference type="ARBA" id="ARBA00000915"/>
    </source>
</evidence>
<dbReference type="Pfam" id="PF08029">
    <property type="entry name" value="HisG_C"/>
    <property type="match status" value="1"/>
</dbReference>
<evidence type="ECO:0000256" key="16">
    <source>
        <dbReference type="ARBA" id="ARBA00023102"/>
    </source>
</evidence>
<evidence type="ECO:0000256" key="10">
    <source>
        <dbReference type="ARBA" id="ARBA00022676"/>
    </source>
</evidence>
<keyword evidence="14" id="KW-0067">ATP-binding</keyword>
<keyword evidence="15" id="KW-0460">Magnesium</keyword>
<dbReference type="GO" id="GO:0000287">
    <property type="term" value="F:magnesium ion binding"/>
    <property type="evidence" value="ECO:0007669"/>
    <property type="project" value="InterPro"/>
</dbReference>
<feature type="non-terminal residue" evidence="20">
    <location>
        <position position="237"/>
    </location>
</feature>
<dbReference type="Gene3D" id="3.30.70.120">
    <property type="match status" value="1"/>
</dbReference>
<dbReference type="Gene3D" id="3.40.190.10">
    <property type="entry name" value="Periplasmic binding protein-like II"/>
    <property type="match status" value="2"/>
</dbReference>
<dbReference type="InterPro" id="IPR001348">
    <property type="entry name" value="ATP_PRibTrfase_HisG"/>
</dbReference>
<keyword evidence="11" id="KW-0808">Transferase</keyword>
<evidence type="ECO:0000256" key="9">
    <source>
        <dbReference type="ARBA" id="ARBA00022605"/>
    </source>
</evidence>
<keyword evidence="13" id="KW-0547">Nucleotide-binding</keyword>
<dbReference type="PANTHER" id="PTHR21403">
    <property type="entry name" value="ATP PHOSPHORIBOSYLTRANSFERASE ATP-PRTASE"/>
    <property type="match status" value="1"/>
</dbReference>
<evidence type="ECO:0000313" key="20">
    <source>
        <dbReference type="EMBL" id="GAG51890.1"/>
    </source>
</evidence>
<comment type="function">
    <text evidence="17">Catalyzes the condensation of ATP and 5-phosphoribose 1-diphosphate to form N'-(5'-phosphoribosyl)-ATP (PR-ATP). Has a crucial role in the pathway because the rate of histidine biosynthesis seems to be controlled primarily by regulation of HisG enzymatic activity.</text>
</comment>
<sequence>AQEMARYVASGALDAGLTGRDWVKESGVDVFEAAELPYSKNSMLPIRWVVAVPEESTVSDVSDLEGKVVATELVNVTKSFFQEKGVNVKVEFSWGATEVKPPHLADAIVELTETGESLRANRLREIATVVESTTVLIANNESWADPGKQERIRNIALLLQGAVVAENKVVLKMNVSRNSLDAILKVLPALKKPTVSDLSEEEWCAVESVVDESVVREIIPKLKDAGAQGIIEFPLNK</sequence>
<evidence type="ECO:0000256" key="2">
    <source>
        <dbReference type="ARBA" id="ARBA00001946"/>
    </source>
</evidence>
<proteinExistence type="inferred from homology"/>
<dbReference type="SUPFAM" id="SSF54913">
    <property type="entry name" value="GlnB-like"/>
    <property type="match status" value="1"/>
</dbReference>
<evidence type="ECO:0000256" key="6">
    <source>
        <dbReference type="ARBA" id="ARBA00011946"/>
    </source>
</evidence>
<name>X0Y7X9_9ZZZZ</name>
<dbReference type="PANTHER" id="PTHR21403:SF10">
    <property type="entry name" value="ATP PHOSPHORIBOSYLTRANSFERASE"/>
    <property type="match status" value="1"/>
</dbReference>
<evidence type="ECO:0000256" key="11">
    <source>
        <dbReference type="ARBA" id="ARBA00022679"/>
    </source>
</evidence>
<evidence type="ECO:0000256" key="14">
    <source>
        <dbReference type="ARBA" id="ARBA00022840"/>
    </source>
</evidence>
<evidence type="ECO:0000256" key="12">
    <source>
        <dbReference type="ARBA" id="ARBA00022723"/>
    </source>
</evidence>
<keyword evidence="12" id="KW-0479">Metal-binding</keyword>
<dbReference type="AlphaFoldDB" id="X0Y7X9"/>
<dbReference type="NCBIfam" id="TIGR00070">
    <property type="entry name" value="hisG"/>
    <property type="match status" value="1"/>
</dbReference>
<dbReference type="EMBL" id="BARS01050849">
    <property type="protein sequence ID" value="GAG51890.1"/>
    <property type="molecule type" value="Genomic_DNA"/>
</dbReference>
<dbReference type="FunFam" id="3.30.70.120:FF:000002">
    <property type="entry name" value="ATP phosphoribosyltransferase"/>
    <property type="match status" value="1"/>
</dbReference>
<dbReference type="Pfam" id="PF01634">
    <property type="entry name" value="HisG"/>
    <property type="match status" value="1"/>
</dbReference>
<keyword evidence="8" id="KW-0963">Cytoplasm</keyword>
<protein>
    <recommendedName>
        <fullName evidence="7">ATP phosphoribosyltransferase</fullName>
        <ecNumber evidence="6">2.4.2.17</ecNumber>
    </recommendedName>
</protein>
<dbReference type="InterPro" id="IPR011322">
    <property type="entry name" value="N-reg_PII-like_a/b"/>
</dbReference>
<dbReference type="InterPro" id="IPR015867">
    <property type="entry name" value="N-reg_PII/ATP_PRibTrfase_C"/>
</dbReference>
<comment type="similarity">
    <text evidence="5">Belongs to the ATP phosphoribosyltransferase family. Long subfamily.</text>
</comment>
<reference evidence="20" key="1">
    <citation type="journal article" date="2014" name="Front. Microbiol.">
        <title>High frequency of phylogenetically diverse reductive dehalogenase-homologous genes in deep subseafloor sedimentary metagenomes.</title>
        <authorList>
            <person name="Kawai M."/>
            <person name="Futagami T."/>
            <person name="Toyoda A."/>
            <person name="Takaki Y."/>
            <person name="Nishi S."/>
            <person name="Hori S."/>
            <person name="Arai W."/>
            <person name="Tsubouchi T."/>
            <person name="Morono Y."/>
            <person name="Uchiyama I."/>
            <person name="Ito T."/>
            <person name="Fujiyama A."/>
            <person name="Inagaki F."/>
            <person name="Takami H."/>
        </authorList>
    </citation>
    <scope>NUCLEOTIDE SEQUENCE</scope>
    <source>
        <strain evidence="20">Expedition CK06-06</strain>
    </source>
</reference>
<keyword evidence="9" id="KW-0028">Amino-acid biosynthesis</keyword>
<organism evidence="20">
    <name type="scientific">marine sediment metagenome</name>
    <dbReference type="NCBI Taxonomy" id="412755"/>
    <lineage>
        <taxon>unclassified sequences</taxon>
        <taxon>metagenomes</taxon>
        <taxon>ecological metagenomes</taxon>
    </lineage>
</organism>
<gene>
    <name evidence="20" type="ORF">S01H1_75841</name>
</gene>
<comment type="cofactor">
    <cofactor evidence="2">
        <name>Mg(2+)</name>
        <dbReference type="ChEBI" id="CHEBI:18420"/>
    </cofactor>
</comment>
<evidence type="ECO:0000256" key="17">
    <source>
        <dbReference type="ARBA" id="ARBA00024861"/>
    </source>
</evidence>
<evidence type="ECO:0000256" key="3">
    <source>
        <dbReference type="ARBA" id="ARBA00004496"/>
    </source>
</evidence>
<dbReference type="GO" id="GO:0003879">
    <property type="term" value="F:ATP phosphoribosyltransferase activity"/>
    <property type="evidence" value="ECO:0007669"/>
    <property type="project" value="UniProtKB-EC"/>
</dbReference>
<comment type="subcellular location">
    <subcellularLocation>
        <location evidence="3">Cytoplasm</location>
    </subcellularLocation>
</comment>
<evidence type="ECO:0000256" key="13">
    <source>
        <dbReference type="ARBA" id="ARBA00022741"/>
    </source>
</evidence>
<feature type="domain" description="Histidine biosynthesis HisG C-terminal" evidence="19">
    <location>
        <begin position="165"/>
        <end position="237"/>
    </location>
</feature>
<dbReference type="InterPro" id="IPR013820">
    <property type="entry name" value="ATP_PRibTrfase_cat"/>
</dbReference>